<dbReference type="PRINTS" id="PR00081">
    <property type="entry name" value="GDHRDH"/>
</dbReference>
<keyword evidence="2" id="KW-0560">Oxidoreductase</keyword>
<keyword evidence="4" id="KW-1185">Reference proteome</keyword>
<dbReference type="EMBL" id="BAABBO010000001">
    <property type="protein sequence ID" value="GAA3947073.1"/>
    <property type="molecule type" value="Genomic_DNA"/>
</dbReference>
<evidence type="ECO:0000256" key="2">
    <source>
        <dbReference type="ARBA" id="ARBA00023002"/>
    </source>
</evidence>
<evidence type="ECO:0000256" key="1">
    <source>
        <dbReference type="ARBA" id="ARBA00006484"/>
    </source>
</evidence>
<comment type="caution">
    <text evidence="3">The sequence shown here is derived from an EMBL/GenBank/DDBJ whole genome shotgun (WGS) entry which is preliminary data.</text>
</comment>
<organism evidence="3 4">
    <name type="scientific">Allohahella marinimesophila</name>
    <dbReference type="NCBI Taxonomy" id="1054972"/>
    <lineage>
        <taxon>Bacteria</taxon>
        <taxon>Pseudomonadati</taxon>
        <taxon>Pseudomonadota</taxon>
        <taxon>Gammaproteobacteria</taxon>
        <taxon>Oceanospirillales</taxon>
        <taxon>Hahellaceae</taxon>
        <taxon>Allohahella</taxon>
    </lineage>
</organism>
<dbReference type="PROSITE" id="PS00061">
    <property type="entry name" value="ADH_SHORT"/>
    <property type="match status" value="1"/>
</dbReference>
<name>A0ABP7NHA0_9GAMM</name>
<dbReference type="InterPro" id="IPR002347">
    <property type="entry name" value="SDR_fam"/>
</dbReference>
<dbReference type="NCBIfam" id="NF005559">
    <property type="entry name" value="PRK07231.1"/>
    <property type="match status" value="1"/>
</dbReference>
<evidence type="ECO:0000313" key="3">
    <source>
        <dbReference type="EMBL" id="GAA3947073.1"/>
    </source>
</evidence>
<protein>
    <submittedName>
        <fullName evidence="3">Glucose 1-dehydrogenase</fullName>
    </submittedName>
</protein>
<dbReference type="Gene3D" id="3.40.50.720">
    <property type="entry name" value="NAD(P)-binding Rossmann-like Domain"/>
    <property type="match status" value="1"/>
</dbReference>
<dbReference type="SUPFAM" id="SSF51735">
    <property type="entry name" value="NAD(P)-binding Rossmann-fold domains"/>
    <property type="match status" value="1"/>
</dbReference>
<dbReference type="PRINTS" id="PR00080">
    <property type="entry name" value="SDRFAMILY"/>
</dbReference>
<sequence>MISDLQQQVIYVTGGAQGIGRGIVEHLLRLGHQVVAADIDEEAGEELLSALSAQRERLRFVKTDIADEASVQASLLATVEAFGRLDGIVNNAAIADPYNAALEEFTFDAWRKVLDTNLHGAFLVSKYALPYLRQHGGSIVNMASTRALQSEPNSEAYATCKGGLLALTHAMAISLGPQVRVNAVSPGWIDVSGWQKASKHEQAKLSQADHEQHPVGRVGKPGDVAATVAFLLSNEAGFITGQNIVVDGGMTRKMIYEG</sequence>
<dbReference type="PANTHER" id="PTHR24321:SF8">
    <property type="entry name" value="ESTRADIOL 17-BETA-DEHYDROGENASE 8-RELATED"/>
    <property type="match status" value="1"/>
</dbReference>
<comment type="similarity">
    <text evidence="1">Belongs to the short-chain dehydrogenases/reductases (SDR) family.</text>
</comment>
<dbReference type="Proteomes" id="UP001501337">
    <property type="component" value="Unassembled WGS sequence"/>
</dbReference>
<accession>A0ABP7NHA0</accession>
<dbReference type="Pfam" id="PF13561">
    <property type="entry name" value="adh_short_C2"/>
    <property type="match status" value="1"/>
</dbReference>
<dbReference type="RefSeq" id="WP_344802525.1">
    <property type="nucleotide sequence ID" value="NZ_BAABBO010000001.1"/>
</dbReference>
<dbReference type="PANTHER" id="PTHR24321">
    <property type="entry name" value="DEHYDROGENASES, SHORT CHAIN"/>
    <property type="match status" value="1"/>
</dbReference>
<dbReference type="InterPro" id="IPR036291">
    <property type="entry name" value="NAD(P)-bd_dom_sf"/>
</dbReference>
<gene>
    <name evidence="3" type="ORF">GCM10022278_02810</name>
</gene>
<proteinExistence type="inferred from homology"/>
<evidence type="ECO:0000313" key="4">
    <source>
        <dbReference type="Proteomes" id="UP001501337"/>
    </source>
</evidence>
<dbReference type="InterPro" id="IPR020904">
    <property type="entry name" value="Sc_DH/Rdtase_CS"/>
</dbReference>
<reference evidence="4" key="1">
    <citation type="journal article" date="2019" name="Int. J. Syst. Evol. Microbiol.">
        <title>The Global Catalogue of Microorganisms (GCM) 10K type strain sequencing project: providing services to taxonomists for standard genome sequencing and annotation.</title>
        <authorList>
            <consortium name="The Broad Institute Genomics Platform"/>
            <consortium name="The Broad Institute Genome Sequencing Center for Infectious Disease"/>
            <person name="Wu L."/>
            <person name="Ma J."/>
        </authorList>
    </citation>
    <scope>NUCLEOTIDE SEQUENCE [LARGE SCALE GENOMIC DNA]</scope>
    <source>
        <strain evidence="4">JCM 17555</strain>
    </source>
</reference>